<feature type="compositionally biased region" description="Low complexity" evidence="1">
    <location>
        <begin position="273"/>
        <end position="283"/>
    </location>
</feature>
<feature type="compositionally biased region" description="Pro residues" evidence="1">
    <location>
        <begin position="52"/>
        <end position="61"/>
    </location>
</feature>
<keyword evidence="5" id="KW-1185">Reference proteome</keyword>
<reference evidence="3" key="1">
    <citation type="submission" date="2013-07" db="EMBL/GenBank/DDBJ databases">
        <title>The Genome Sequence of Cryptococcus pinus CBS10737.</title>
        <authorList>
            <consortium name="The Broad Institute Genome Sequencing Platform"/>
            <person name="Cuomo C."/>
            <person name="Litvintseva A."/>
            <person name="Chen Y."/>
            <person name="Heitman J."/>
            <person name="Sun S."/>
            <person name="Springer D."/>
            <person name="Dromer F."/>
            <person name="Young S.K."/>
            <person name="Zeng Q."/>
            <person name="Gargeya S."/>
            <person name="Fitzgerald M."/>
            <person name="Abouelleil A."/>
            <person name="Alvarado L."/>
            <person name="Berlin A.M."/>
            <person name="Chapman S.B."/>
            <person name="Dewar J."/>
            <person name="Goldberg J."/>
            <person name="Griggs A."/>
            <person name="Gujja S."/>
            <person name="Hansen M."/>
            <person name="Howarth C."/>
            <person name="Imamovic A."/>
            <person name="Larimer J."/>
            <person name="McCowan C."/>
            <person name="Murphy C."/>
            <person name="Pearson M."/>
            <person name="Priest M."/>
            <person name="Roberts A."/>
            <person name="Saif S."/>
            <person name="Shea T."/>
            <person name="Sykes S."/>
            <person name="Wortman J."/>
            <person name="Nusbaum C."/>
            <person name="Birren B."/>
        </authorList>
    </citation>
    <scope>NUCLEOTIDE SEQUENCE [LARGE SCALE GENOMIC DNA]</scope>
    <source>
        <strain evidence="3">CBS 10737</strain>
    </source>
</reference>
<dbReference type="Gene3D" id="1.25.10.10">
    <property type="entry name" value="Leucine-rich Repeat Variant"/>
    <property type="match status" value="1"/>
</dbReference>
<dbReference type="GO" id="GO:0030036">
    <property type="term" value="P:actin cytoskeleton organization"/>
    <property type="evidence" value="ECO:0007669"/>
    <property type="project" value="InterPro"/>
</dbReference>
<dbReference type="EMBL" id="KI894011">
    <property type="protein sequence ID" value="OCF49516.1"/>
    <property type="molecule type" value="Genomic_DNA"/>
</dbReference>
<name>A0A1B9I1T7_9TREE</name>
<feature type="compositionally biased region" description="Low complexity" evidence="1">
    <location>
        <begin position="7"/>
        <end position="24"/>
    </location>
</feature>
<dbReference type="GeneID" id="30172406"/>
<proteinExistence type="predicted"/>
<reference evidence="4" key="4">
    <citation type="submission" date="2024-02" db="EMBL/GenBank/DDBJ databases">
        <title>Comparative genomics of Cryptococcus and Kwoniella reveals pathogenesis evolution and contrasting modes of karyotype evolution via chromosome fusion or intercentromeric recombination.</title>
        <authorList>
            <person name="Coelho M.A."/>
            <person name="David-Palma M."/>
            <person name="Shea T."/>
            <person name="Bowers K."/>
            <person name="McGinley-Smith S."/>
            <person name="Mohammad A.W."/>
            <person name="Gnirke A."/>
            <person name="Yurkov A.M."/>
            <person name="Nowrousian M."/>
            <person name="Sun S."/>
            <person name="Cuomo C.A."/>
            <person name="Heitman J."/>
        </authorList>
    </citation>
    <scope>NUCLEOTIDE SEQUENCE</scope>
    <source>
        <strain evidence="4">CBS 10737</strain>
    </source>
</reference>
<evidence type="ECO:0000259" key="2">
    <source>
        <dbReference type="SMART" id="SM01140"/>
    </source>
</evidence>
<evidence type="ECO:0000313" key="4">
    <source>
        <dbReference type="EMBL" id="WWC70431.1"/>
    </source>
</evidence>
<protein>
    <recommendedName>
        <fullName evidence="2">Formin GTPase-binding domain-containing protein</fullName>
    </recommendedName>
</protein>
<dbReference type="SMART" id="SM01140">
    <property type="entry name" value="Drf_GBD"/>
    <property type="match status" value="1"/>
</dbReference>
<reference evidence="3" key="3">
    <citation type="submission" date="2016-07" db="EMBL/GenBank/DDBJ databases">
        <title>Evolution of pathogenesis and genome organization in the Tremellales.</title>
        <authorList>
            <person name="Cuomo C."/>
            <person name="Litvintseva A."/>
            <person name="Heitman J."/>
            <person name="Chen Y."/>
            <person name="Sun S."/>
            <person name="Springer D."/>
            <person name="Dromer F."/>
            <person name="Young S."/>
            <person name="Zeng Q."/>
            <person name="Chapman S."/>
            <person name="Gujja S."/>
            <person name="Saif S."/>
            <person name="Birren B."/>
        </authorList>
    </citation>
    <scope>NUCLEOTIDE SEQUENCE</scope>
    <source>
        <strain evidence="3">CBS 10737</strain>
    </source>
</reference>
<dbReference type="OrthoDB" id="2155261at2759"/>
<feature type="compositionally biased region" description="Basic and acidic residues" evidence="1">
    <location>
        <begin position="168"/>
        <end position="188"/>
    </location>
</feature>
<dbReference type="InterPro" id="IPR016024">
    <property type="entry name" value="ARM-type_fold"/>
</dbReference>
<dbReference type="Pfam" id="PF06371">
    <property type="entry name" value="Drf_GBD"/>
    <property type="match status" value="1"/>
</dbReference>
<evidence type="ECO:0000256" key="1">
    <source>
        <dbReference type="SAM" id="MobiDB-lite"/>
    </source>
</evidence>
<gene>
    <name evidence="3" type="ORF">I206_04037</name>
    <name evidence="4" type="ORF">I206_104382</name>
</gene>
<accession>A0A1B9I1T7</accession>
<reference evidence="4" key="2">
    <citation type="submission" date="2013-07" db="EMBL/GenBank/DDBJ databases">
        <authorList>
            <consortium name="The Broad Institute Genome Sequencing Platform"/>
            <person name="Cuomo C."/>
            <person name="Litvintseva A."/>
            <person name="Chen Y."/>
            <person name="Heitman J."/>
            <person name="Sun S."/>
            <person name="Springer D."/>
            <person name="Dromer F."/>
            <person name="Young S.K."/>
            <person name="Zeng Q."/>
            <person name="Gargeya S."/>
            <person name="Fitzgerald M."/>
            <person name="Abouelleil A."/>
            <person name="Alvarado L."/>
            <person name="Berlin A.M."/>
            <person name="Chapman S.B."/>
            <person name="Dewar J."/>
            <person name="Goldberg J."/>
            <person name="Griggs A."/>
            <person name="Gujja S."/>
            <person name="Hansen M."/>
            <person name="Howarth C."/>
            <person name="Imamovic A."/>
            <person name="Larimer J."/>
            <person name="McCowan C."/>
            <person name="Murphy C."/>
            <person name="Pearson M."/>
            <person name="Priest M."/>
            <person name="Roberts A."/>
            <person name="Saif S."/>
            <person name="Shea T."/>
            <person name="Sykes S."/>
            <person name="Wortman J."/>
            <person name="Nusbaum C."/>
            <person name="Birren B."/>
        </authorList>
    </citation>
    <scope>NUCLEOTIDE SEQUENCE</scope>
    <source>
        <strain evidence="4">CBS 10737</strain>
    </source>
</reference>
<evidence type="ECO:0000313" key="5">
    <source>
        <dbReference type="Proteomes" id="UP000094020"/>
    </source>
</evidence>
<feature type="region of interest" description="Disordered" evidence="1">
    <location>
        <begin position="266"/>
        <end position="289"/>
    </location>
</feature>
<dbReference type="InterPro" id="IPR011989">
    <property type="entry name" value="ARM-like"/>
</dbReference>
<evidence type="ECO:0000313" key="3">
    <source>
        <dbReference type="EMBL" id="OCF49516.1"/>
    </source>
</evidence>
<feature type="compositionally biased region" description="Low complexity" evidence="1">
    <location>
        <begin position="329"/>
        <end position="350"/>
    </location>
</feature>
<dbReference type="KEGG" id="kpin:30172406"/>
<dbReference type="EMBL" id="CP144523">
    <property type="protein sequence ID" value="WWC70431.1"/>
    <property type="molecule type" value="Genomic_DNA"/>
</dbReference>
<sequence>MSSVNTPSQHRVNSQQQQQRRPSGSRPPPITTPGMPVRAEQAKAIMQQFPQAPRPSNPSPHPSSSSSPANTHAQGNHHRASMPNPQHHYKSSPIDPRTSRNETRGVPPKSNHASISSRPLPRTSQSSGSGSGSGRYNDSSLKETSRTNIRPGQMGPPRQPSANLAWGHQKEASPKEHLMQQGKGDIKPQMRGPNSEVEMQFEHLLNSLQVPSTVRQKFATVSPDVKSSILLSTFNSNPTILSSLGLPIPSSPQETPKMRKRLSTPLLRKAKSSSEVPSPSNSPQVGKTYDVDGEGFVIVASPDSGVENRGIMSPPLGYGSMRGQSMDNPRSVRSPPASSSRPLSSLFTPSNSNGSVTSLGKSSGKGLGIAMGEQPDSFIQWLAAFKGTDLSMDVGKAKKLRMLLRHENTSWVGQFLEMKGYDLILDRLKDLLDTEWREEQHDDQMLYELLRCIKALSTSEIGKSALRSRFPNPFPALSNLLFSEKKPGDLASRQIIVELWIFLFDLFPPISAPTLVSTPKRQISLDNPNRPSSVRFDEKPALSHLKEPVNIVQEVKGLLLPDLPDPTKDHHEFVTKAHRPRVFKALVGELSDICRDYFWIMCHASNTLWDLSEVDENSVEKPVAPGGATGGVEFEAMNYVTTHFKLLNTLCKHQADQSKDEALKLHENLMSSGMDRILVTLRKASTTYYPTLHLELARYVALLKEICPNGKLPYLIGKMVGSPPGEVRRFDSPPIEAKEWLPMPNGISR</sequence>
<organism evidence="3">
    <name type="scientific">Kwoniella pini CBS 10737</name>
    <dbReference type="NCBI Taxonomy" id="1296096"/>
    <lineage>
        <taxon>Eukaryota</taxon>
        <taxon>Fungi</taxon>
        <taxon>Dikarya</taxon>
        <taxon>Basidiomycota</taxon>
        <taxon>Agaricomycotina</taxon>
        <taxon>Tremellomycetes</taxon>
        <taxon>Tremellales</taxon>
        <taxon>Cryptococcaceae</taxon>
        <taxon>Kwoniella</taxon>
    </lineage>
</organism>
<dbReference type="GO" id="GO:0031267">
    <property type="term" value="F:small GTPase binding"/>
    <property type="evidence" value="ECO:0007669"/>
    <property type="project" value="InterPro"/>
</dbReference>
<dbReference type="AlphaFoldDB" id="A0A1B9I1T7"/>
<dbReference type="RefSeq" id="XP_019010735.1">
    <property type="nucleotide sequence ID" value="XM_019155777.1"/>
</dbReference>
<dbReference type="GO" id="GO:0003779">
    <property type="term" value="F:actin binding"/>
    <property type="evidence" value="ECO:0007669"/>
    <property type="project" value="InterPro"/>
</dbReference>
<dbReference type="InterPro" id="IPR010473">
    <property type="entry name" value="GTPase-bd"/>
</dbReference>
<dbReference type="Proteomes" id="UP000094020">
    <property type="component" value="Chromosome 5"/>
</dbReference>
<feature type="domain" description="Formin GTPase-binding" evidence="2">
    <location>
        <begin position="189"/>
        <end position="505"/>
    </location>
</feature>
<feature type="region of interest" description="Disordered" evidence="1">
    <location>
        <begin position="1"/>
        <end position="192"/>
    </location>
</feature>
<feature type="region of interest" description="Disordered" evidence="1">
    <location>
        <begin position="307"/>
        <end position="364"/>
    </location>
</feature>
<dbReference type="SUPFAM" id="SSF48371">
    <property type="entry name" value="ARM repeat"/>
    <property type="match status" value="1"/>
</dbReference>